<protein>
    <submittedName>
        <fullName evidence="1">Uncharacterized protein</fullName>
    </submittedName>
</protein>
<keyword evidence="2" id="KW-1185">Reference proteome</keyword>
<evidence type="ECO:0000313" key="1">
    <source>
        <dbReference type="EMBL" id="KAK4824230.1"/>
    </source>
</evidence>
<comment type="caution">
    <text evidence="1">The sequence shown here is derived from an EMBL/GenBank/DDBJ whole genome shotgun (WGS) entry which is preliminary data.</text>
</comment>
<dbReference type="EMBL" id="JAUNZN010000003">
    <property type="protein sequence ID" value="KAK4824230.1"/>
    <property type="molecule type" value="Genomic_DNA"/>
</dbReference>
<proteinExistence type="predicted"/>
<reference evidence="1 2" key="1">
    <citation type="journal article" date="2023" name="J. Hered.">
        <title>Chromosome-level genome of the wood stork (Mycteria americana) provides insight into avian chromosome evolution.</title>
        <authorList>
            <person name="Flamio R. Jr."/>
            <person name="Ramstad K.M."/>
        </authorList>
    </citation>
    <scope>NUCLEOTIDE SEQUENCE [LARGE SCALE GENOMIC DNA]</scope>
    <source>
        <strain evidence="1">JAX WOST 10</strain>
    </source>
</reference>
<gene>
    <name evidence="1" type="ORF">QYF61_012204</name>
</gene>
<organism evidence="1 2">
    <name type="scientific">Mycteria americana</name>
    <name type="common">Wood stork</name>
    <dbReference type="NCBI Taxonomy" id="33587"/>
    <lineage>
        <taxon>Eukaryota</taxon>
        <taxon>Metazoa</taxon>
        <taxon>Chordata</taxon>
        <taxon>Craniata</taxon>
        <taxon>Vertebrata</taxon>
        <taxon>Euteleostomi</taxon>
        <taxon>Archelosauria</taxon>
        <taxon>Archosauria</taxon>
        <taxon>Dinosauria</taxon>
        <taxon>Saurischia</taxon>
        <taxon>Theropoda</taxon>
        <taxon>Coelurosauria</taxon>
        <taxon>Aves</taxon>
        <taxon>Neognathae</taxon>
        <taxon>Neoaves</taxon>
        <taxon>Aequornithes</taxon>
        <taxon>Ciconiiformes</taxon>
        <taxon>Ciconiidae</taxon>
        <taxon>Mycteria</taxon>
    </lineage>
</organism>
<sequence length="98" mass="11137">MGVHRKKIDLSLLGEEQQQRSVYQSERGEGDEIKFCVCGVCRAEACGMSVVAQPLVVVIPNFNHVHNSEKESNKFMLRYMIKTRYSDSCTFLDNVIHG</sequence>
<accession>A0AAN7NZ51</accession>
<dbReference type="AlphaFoldDB" id="A0AAN7NZ51"/>
<evidence type="ECO:0000313" key="2">
    <source>
        <dbReference type="Proteomes" id="UP001333110"/>
    </source>
</evidence>
<name>A0AAN7NZ51_MYCAM</name>
<dbReference type="Proteomes" id="UP001333110">
    <property type="component" value="Unassembled WGS sequence"/>
</dbReference>